<feature type="signal peptide" evidence="2">
    <location>
        <begin position="1"/>
        <end position="29"/>
    </location>
</feature>
<reference evidence="3 4" key="1">
    <citation type="submission" date="2019-05" db="EMBL/GenBank/DDBJ databases">
        <title>Georgenia *** sp. nov., and Georgenia *** sp. nov., isolated from the intestinal contents of plateau pika (Ochotona curzoniae) in the Qinghai-Tibet plateau of China.</title>
        <authorList>
            <person name="Tian Z."/>
        </authorList>
    </citation>
    <scope>NUCLEOTIDE SEQUENCE [LARGE SCALE GENOMIC DNA]</scope>
    <source>
        <strain evidence="3 4">Z443</strain>
    </source>
</reference>
<dbReference type="InterPro" id="IPR011050">
    <property type="entry name" value="Pectin_lyase_fold/virulence"/>
</dbReference>
<protein>
    <recommendedName>
        <fullName evidence="5">Right handed beta helix domain-containing protein</fullName>
    </recommendedName>
</protein>
<dbReference type="AlphaFoldDB" id="A0A5B8C1J3"/>
<dbReference type="PROSITE" id="PS51257">
    <property type="entry name" value="PROKAR_LIPOPROTEIN"/>
    <property type="match status" value="1"/>
</dbReference>
<evidence type="ECO:0008006" key="5">
    <source>
        <dbReference type="Google" id="ProtNLM"/>
    </source>
</evidence>
<feature type="chain" id="PRO_5023013718" description="Right handed beta helix domain-containing protein" evidence="2">
    <location>
        <begin position="30"/>
        <end position="303"/>
    </location>
</feature>
<feature type="compositionally biased region" description="Low complexity" evidence="1">
    <location>
        <begin position="37"/>
        <end position="63"/>
    </location>
</feature>
<organism evidence="3 4">
    <name type="scientific">Georgenia yuyongxinii</name>
    <dbReference type="NCBI Taxonomy" id="2589797"/>
    <lineage>
        <taxon>Bacteria</taxon>
        <taxon>Bacillati</taxon>
        <taxon>Actinomycetota</taxon>
        <taxon>Actinomycetes</taxon>
        <taxon>Micrococcales</taxon>
        <taxon>Bogoriellaceae</taxon>
        <taxon>Georgenia</taxon>
    </lineage>
</organism>
<dbReference type="RefSeq" id="WP_139927362.1">
    <property type="nucleotide sequence ID" value="NZ_CP040915.1"/>
</dbReference>
<evidence type="ECO:0000256" key="1">
    <source>
        <dbReference type="SAM" id="MobiDB-lite"/>
    </source>
</evidence>
<feature type="region of interest" description="Disordered" evidence="1">
    <location>
        <begin position="37"/>
        <end position="82"/>
    </location>
</feature>
<dbReference type="Gene3D" id="2.160.20.10">
    <property type="entry name" value="Single-stranded right-handed beta-helix, Pectin lyase-like"/>
    <property type="match status" value="1"/>
</dbReference>
<dbReference type="OrthoDB" id="505641at2"/>
<evidence type="ECO:0000256" key="2">
    <source>
        <dbReference type="SAM" id="SignalP"/>
    </source>
</evidence>
<evidence type="ECO:0000313" key="3">
    <source>
        <dbReference type="EMBL" id="QDC23920.1"/>
    </source>
</evidence>
<gene>
    <name evidence="3" type="ORF">FE374_04080</name>
</gene>
<dbReference type="SUPFAM" id="SSF51126">
    <property type="entry name" value="Pectin lyase-like"/>
    <property type="match status" value="1"/>
</dbReference>
<sequence length="303" mass="31811">MRNKLRAGAAPVEVALASLLLLAVTTFTACTLQQPGATDAGPTASPTPAAQSPAPSPSSQMSDFPDASNTGVPAGTPLTRSGSLTIEEDGAVIEGLEIVGSVKVLADNVVIRNSRILGTARTPLKVKGANLLVEDTEIDGQGKANPVLGSSDYTLRRVHIHNVVEGPRIDGGNVTIEDSYIHSLIDDDKTHGDVIQVLSGKNINIHGNNLQAYNPDLGYPANAAFQFGEEHGRVRNCVVENNLMNGGNYTINGGGGGSEGAECTFRNNVFQENYRYGVRANLGPNVTWDKTSNVLLGTVEPAK</sequence>
<evidence type="ECO:0000313" key="4">
    <source>
        <dbReference type="Proteomes" id="UP000314616"/>
    </source>
</evidence>
<keyword evidence="2" id="KW-0732">Signal</keyword>
<dbReference type="InterPro" id="IPR012334">
    <property type="entry name" value="Pectin_lyas_fold"/>
</dbReference>
<name>A0A5B8C1J3_9MICO</name>
<dbReference type="EMBL" id="CP040915">
    <property type="protein sequence ID" value="QDC23920.1"/>
    <property type="molecule type" value="Genomic_DNA"/>
</dbReference>
<proteinExistence type="predicted"/>
<dbReference type="Proteomes" id="UP000314616">
    <property type="component" value="Chromosome"/>
</dbReference>
<accession>A0A5B8C1J3</accession>
<dbReference type="KEGG" id="gyu:FE374_04080"/>